<feature type="region of interest" description="Disordered" evidence="1">
    <location>
        <begin position="31"/>
        <end position="51"/>
    </location>
</feature>
<dbReference type="RefSeq" id="WP_344039221.1">
    <property type="nucleotide sequence ID" value="NZ_BAAAKE010000015.1"/>
</dbReference>
<evidence type="ECO:0000256" key="1">
    <source>
        <dbReference type="SAM" id="MobiDB-lite"/>
    </source>
</evidence>
<accession>A0ABV9YBP9</accession>
<proteinExistence type="predicted"/>
<protein>
    <recommendedName>
        <fullName evidence="4">PE family protein</fullName>
    </recommendedName>
</protein>
<reference evidence="3" key="1">
    <citation type="journal article" date="2019" name="Int. J. Syst. Evol. Microbiol.">
        <title>The Global Catalogue of Microorganisms (GCM) 10K type strain sequencing project: providing services to taxonomists for standard genome sequencing and annotation.</title>
        <authorList>
            <consortium name="The Broad Institute Genomics Platform"/>
            <consortium name="The Broad Institute Genome Sequencing Center for Infectious Disease"/>
            <person name="Wu L."/>
            <person name="Ma J."/>
        </authorList>
    </citation>
    <scope>NUCLEOTIDE SEQUENCE [LARGE SCALE GENOMIC DNA]</scope>
    <source>
        <strain evidence="3">KCTC 12848</strain>
    </source>
</reference>
<keyword evidence="3" id="KW-1185">Reference proteome</keyword>
<dbReference type="EMBL" id="JBHSJB010000037">
    <property type="protein sequence ID" value="MFC5059152.1"/>
    <property type="molecule type" value="Genomic_DNA"/>
</dbReference>
<gene>
    <name evidence="2" type="ORF">ACFPFM_36015</name>
</gene>
<organism evidence="2 3">
    <name type="scientific">Saccharothrix xinjiangensis</name>
    <dbReference type="NCBI Taxonomy" id="204798"/>
    <lineage>
        <taxon>Bacteria</taxon>
        <taxon>Bacillati</taxon>
        <taxon>Actinomycetota</taxon>
        <taxon>Actinomycetes</taxon>
        <taxon>Pseudonocardiales</taxon>
        <taxon>Pseudonocardiaceae</taxon>
        <taxon>Saccharothrix</taxon>
    </lineage>
</organism>
<comment type="caution">
    <text evidence="2">The sequence shown here is derived from an EMBL/GenBank/DDBJ whole genome shotgun (WGS) entry which is preliminary data.</text>
</comment>
<dbReference type="Proteomes" id="UP001595833">
    <property type="component" value="Unassembled WGS sequence"/>
</dbReference>
<evidence type="ECO:0000313" key="3">
    <source>
        <dbReference type="Proteomes" id="UP001595833"/>
    </source>
</evidence>
<evidence type="ECO:0000313" key="2">
    <source>
        <dbReference type="EMBL" id="MFC5059152.1"/>
    </source>
</evidence>
<evidence type="ECO:0008006" key="4">
    <source>
        <dbReference type="Google" id="ProtNLM"/>
    </source>
</evidence>
<name>A0ABV9YBP9_9PSEU</name>
<sequence>MHPVLVTAPATTTMCFMVRVRGVEDVKRLREELRPDERGRGSVDAPDVAAPTGAGAAGVVADGGADRIELDLDEFAGAGSELERLRGELVELLKRAEGEVDQPLGDGQGPVALHMRRAFGLRAGAIDGGVRKALSSYLVELETLQNALNGVAETYRAEDDEVKRTMGRLA</sequence>
<feature type="compositionally biased region" description="Basic and acidic residues" evidence="1">
    <location>
        <begin position="31"/>
        <end position="41"/>
    </location>
</feature>